<keyword evidence="5 12" id="KW-0812">Transmembrane</keyword>
<organism evidence="14 15">
    <name type="scientific">Caenorhabditis tropicalis</name>
    <dbReference type="NCBI Taxonomy" id="1561998"/>
    <lineage>
        <taxon>Eukaryota</taxon>
        <taxon>Metazoa</taxon>
        <taxon>Ecdysozoa</taxon>
        <taxon>Nematoda</taxon>
        <taxon>Chromadorea</taxon>
        <taxon>Rhabditida</taxon>
        <taxon>Rhabditina</taxon>
        <taxon>Rhabditomorpha</taxon>
        <taxon>Rhabditoidea</taxon>
        <taxon>Rhabditidae</taxon>
        <taxon>Peloderinae</taxon>
        <taxon>Caenorhabditis</taxon>
    </lineage>
</organism>
<feature type="transmembrane region" description="Helical" evidence="12">
    <location>
        <begin position="61"/>
        <end position="78"/>
    </location>
</feature>
<keyword evidence="4" id="KW-1003">Cell membrane</keyword>
<dbReference type="PROSITE" id="PS51013">
    <property type="entry name" value="PANNEXIN"/>
    <property type="match status" value="1"/>
</dbReference>
<evidence type="ECO:0000256" key="6">
    <source>
        <dbReference type="ARBA" id="ARBA00022868"/>
    </source>
</evidence>
<accession>A0A1I7ULZ7</accession>
<dbReference type="InterPro" id="IPR000990">
    <property type="entry name" value="Innexin"/>
</dbReference>
<dbReference type="GO" id="GO:0005921">
    <property type="term" value="C:gap junction"/>
    <property type="evidence" value="ECO:0007669"/>
    <property type="project" value="UniProtKB-SubCell"/>
</dbReference>
<dbReference type="PANTHER" id="PTHR11893:SF23">
    <property type="entry name" value="INNEXIN-14"/>
    <property type="match status" value="1"/>
</dbReference>
<evidence type="ECO:0000256" key="12">
    <source>
        <dbReference type="RuleBase" id="RU010713"/>
    </source>
</evidence>
<evidence type="ECO:0000256" key="2">
    <source>
        <dbReference type="ARBA" id="ARBA00004651"/>
    </source>
</evidence>
<evidence type="ECO:0000313" key="15">
    <source>
        <dbReference type="WBParaSite" id="Csp11.Scaffold630.g17301.t2"/>
    </source>
</evidence>
<dbReference type="PRINTS" id="PR01262">
    <property type="entry name" value="INNEXIN"/>
</dbReference>
<comment type="function">
    <text evidence="12">Structural component of the gap junctions.</text>
</comment>
<evidence type="ECO:0000256" key="5">
    <source>
        <dbReference type="ARBA" id="ARBA00022692"/>
    </source>
</evidence>
<dbReference type="AlphaFoldDB" id="A0A1I7ULZ7"/>
<feature type="transmembrane region" description="Helical" evidence="12">
    <location>
        <begin position="336"/>
        <end position="358"/>
    </location>
</feature>
<evidence type="ECO:0000256" key="7">
    <source>
        <dbReference type="ARBA" id="ARBA00022949"/>
    </source>
</evidence>
<dbReference type="Pfam" id="PF00876">
    <property type="entry name" value="Innexin"/>
    <property type="match status" value="1"/>
</dbReference>
<keyword evidence="3 12" id="KW-0813">Transport</keyword>
<keyword evidence="10 12" id="KW-0472">Membrane</keyword>
<name>A0A1I7ULZ7_9PELO</name>
<dbReference type="GO" id="GO:0034220">
    <property type="term" value="P:monoatomic ion transmembrane transport"/>
    <property type="evidence" value="ECO:0007669"/>
    <property type="project" value="UniProtKB-KW"/>
</dbReference>
<evidence type="ECO:0000256" key="10">
    <source>
        <dbReference type="ARBA" id="ARBA00023136"/>
    </source>
</evidence>
<feature type="transmembrane region" description="Helical" evidence="12">
    <location>
        <begin position="213"/>
        <end position="241"/>
    </location>
</feature>
<dbReference type="PANTHER" id="PTHR11893">
    <property type="entry name" value="INNEXIN"/>
    <property type="match status" value="1"/>
</dbReference>
<dbReference type="Proteomes" id="UP000095282">
    <property type="component" value="Unplaced"/>
</dbReference>
<dbReference type="GO" id="GO:0005886">
    <property type="term" value="C:plasma membrane"/>
    <property type="evidence" value="ECO:0007669"/>
    <property type="project" value="UniProtKB-SubCell"/>
</dbReference>
<dbReference type="WBParaSite" id="Csp11.Scaffold630.g17301.t2">
    <property type="protein sequence ID" value="Csp11.Scaffold630.g17301.t2"/>
    <property type="gene ID" value="Csp11.Scaffold630.g17301"/>
</dbReference>
<evidence type="ECO:0000256" key="11">
    <source>
        <dbReference type="ARBA" id="ARBA00023303"/>
    </source>
</evidence>
<evidence type="ECO:0000256" key="9">
    <source>
        <dbReference type="ARBA" id="ARBA00023065"/>
    </source>
</evidence>
<proteinExistence type="inferred from homology"/>
<sequence>MNMEDKGSGRNKGSTSYDSSLFLVFSLENLNRKMIWEIPIIGDFITRPFKAAKLYEFYDRLHLFTVFLLGFFVLLTGAKQHFGNPIDCMLPRQHDELKSWREYIHSFCLFYGTFRYELNNQTSHFGSYTEDATVNYYQWVPFFFAFQVCCFLLPFWCWTYMQTLIYIDMAFIVEYAGRINSEKTFEKTKEKVDRLVSYLHDHFKYRRAHKMGYFSWITFNSAFPSVLYSLTKLFFIANVIVQINLVCKFLDVDSWTWGFDLLEKFMYPAPRTPDFYTYSDKQKFAAVISNGHYNRFQYFPILVGCEYQLQESVDNFVNHKTQCIIPMNVINEKIFIGLYFWLLVLAALSVIGTVKWILRIKSRRLNEIMIYSLIKKTLEHEQIDSSNYKYQYEFVNEYLRADGILLIYFMMDTNGFLKTEEVIGALYKKYVSEADSLPFQSAPSLSSGSPKNRKGGCSEVNYGFDPKRKL</sequence>
<gene>
    <name evidence="12" type="primary">inx</name>
</gene>
<evidence type="ECO:0000256" key="8">
    <source>
        <dbReference type="ARBA" id="ARBA00022989"/>
    </source>
</evidence>
<feature type="region of interest" description="Disordered" evidence="13">
    <location>
        <begin position="440"/>
        <end position="470"/>
    </location>
</feature>
<feature type="compositionally biased region" description="Polar residues" evidence="13">
    <location>
        <begin position="440"/>
        <end position="450"/>
    </location>
</feature>
<keyword evidence="9 12" id="KW-0406">Ion transport</keyword>
<keyword evidence="8 12" id="KW-1133">Transmembrane helix</keyword>
<evidence type="ECO:0000256" key="1">
    <source>
        <dbReference type="ARBA" id="ARBA00004610"/>
    </source>
</evidence>
<keyword evidence="11 12" id="KW-0407">Ion channel</keyword>
<protein>
    <recommendedName>
        <fullName evidence="12">Innexin</fullName>
    </recommendedName>
</protein>
<evidence type="ECO:0000256" key="4">
    <source>
        <dbReference type="ARBA" id="ARBA00022475"/>
    </source>
</evidence>
<comment type="similarity">
    <text evidence="12">Belongs to the pannexin family.</text>
</comment>
<evidence type="ECO:0000256" key="3">
    <source>
        <dbReference type="ARBA" id="ARBA00022448"/>
    </source>
</evidence>
<feature type="transmembrane region" description="Helical" evidence="12">
    <location>
        <begin position="136"/>
        <end position="159"/>
    </location>
</feature>
<keyword evidence="7" id="KW-0965">Cell junction</keyword>
<comment type="subcellular location">
    <subcellularLocation>
        <location evidence="1">Cell junction</location>
        <location evidence="1">Gap junction</location>
    </subcellularLocation>
    <subcellularLocation>
        <location evidence="2 12">Cell membrane</location>
        <topology evidence="2 12">Multi-pass membrane protein</topology>
    </subcellularLocation>
</comment>
<evidence type="ECO:0000313" key="14">
    <source>
        <dbReference type="Proteomes" id="UP000095282"/>
    </source>
</evidence>
<keyword evidence="6" id="KW-0303">Gap junction</keyword>
<reference evidence="15" key="1">
    <citation type="submission" date="2016-11" db="UniProtKB">
        <authorList>
            <consortium name="WormBaseParasite"/>
        </authorList>
    </citation>
    <scope>IDENTIFICATION</scope>
</reference>
<evidence type="ECO:0000256" key="13">
    <source>
        <dbReference type="SAM" id="MobiDB-lite"/>
    </source>
</evidence>
<dbReference type="GO" id="GO:0005243">
    <property type="term" value="F:gap junction channel activity"/>
    <property type="evidence" value="ECO:0007669"/>
    <property type="project" value="TreeGrafter"/>
</dbReference>
<keyword evidence="14" id="KW-1185">Reference proteome</keyword>
<dbReference type="eggNOG" id="KOG3883">
    <property type="taxonomic scope" value="Eukaryota"/>
</dbReference>